<gene>
    <name evidence="3" type="ordered locus">Snas_1977</name>
</gene>
<dbReference type="Proteomes" id="UP000000844">
    <property type="component" value="Chromosome"/>
</dbReference>
<organism evidence="3 4">
    <name type="scientific">Stackebrandtia nassauensis (strain DSM 44728 / CIP 108903 / NRRL B-16338 / NBRC 102104 / LLR-40K-21)</name>
    <dbReference type="NCBI Taxonomy" id="446470"/>
    <lineage>
        <taxon>Bacteria</taxon>
        <taxon>Bacillati</taxon>
        <taxon>Actinomycetota</taxon>
        <taxon>Actinomycetes</taxon>
        <taxon>Glycomycetales</taxon>
        <taxon>Glycomycetaceae</taxon>
        <taxon>Stackebrandtia</taxon>
    </lineage>
</organism>
<dbReference type="AlphaFoldDB" id="D3PZJ9"/>
<dbReference type="Pfam" id="PF21831">
    <property type="entry name" value="DUF6891"/>
    <property type="match status" value="1"/>
</dbReference>
<dbReference type="RefSeq" id="WP_013017244.1">
    <property type="nucleotide sequence ID" value="NC_013947.1"/>
</dbReference>
<proteinExistence type="predicted"/>
<evidence type="ECO:0000313" key="4">
    <source>
        <dbReference type="Proteomes" id="UP000000844"/>
    </source>
</evidence>
<name>D3PZJ9_STANL</name>
<feature type="region of interest" description="Disordered" evidence="1">
    <location>
        <begin position="1"/>
        <end position="20"/>
    </location>
</feature>
<evidence type="ECO:0000256" key="1">
    <source>
        <dbReference type="SAM" id="MobiDB-lite"/>
    </source>
</evidence>
<protein>
    <recommendedName>
        <fullName evidence="2">DUF6891 domain-containing protein</fullName>
    </recommendedName>
</protein>
<dbReference type="STRING" id="446470.Snas_1977"/>
<dbReference type="OrthoDB" id="5515732at2"/>
<dbReference type="EMBL" id="CP001778">
    <property type="protein sequence ID" value="ADD41673.1"/>
    <property type="molecule type" value="Genomic_DNA"/>
</dbReference>
<accession>D3PZJ9</accession>
<keyword evidence="4" id="KW-1185">Reference proteome</keyword>
<reference evidence="3 4" key="1">
    <citation type="journal article" date="2009" name="Stand. Genomic Sci.">
        <title>Complete genome sequence of Stackebrandtia nassauensis type strain (LLR-40K-21).</title>
        <authorList>
            <person name="Munk C."/>
            <person name="Lapidus A."/>
            <person name="Copeland A."/>
            <person name="Jando M."/>
            <person name="Mayilraj S."/>
            <person name="Glavina Del Rio T."/>
            <person name="Nolan M."/>
            <person name="Chen F."/>
            <person name="Lucas S."/>
            <person name="Tice H."/>
            <person name="Cheng J.F."/>
            <person name="Han C."/>
            <person name="Detter J.C."/>
            <person name="Bruce D."/>
            <person name="Goodwin L."/>
            <person name="Chain P."/>
            <person name="Pitluck S."/>
            <person name="Goker M."/>
            <person name="Ovchinikova G."/>
            <person name="Pati A."/>
            <person name="Ivanova N."/>
            <person name="Mavromatis K."/>
            <person name="Chen A."/>
            <person name="Palaniappan K."/>
            <person name="Land M."/>
            <person name="Hauser L."/>
            <person name="Chang Y.J."/>
            <person name="Jeffries C.D."/>
            <person name="Bristow J."/>
            <person name="Eisen J.A."/>
            <person name="Markowitz V."/>
            <person name="Hugenholtz P."/>
            <person name="Kyrpides N.C."/>
            <person name="Klenk H.P."/>
        </authorList>
    </citation>
    <scope>NUCLEOTIDE SEQUENCE [LARGE SCALE GENOMIC DNA]</scope>
    <source>
        <strain evidence="4">DSM 44728 / CIP 108903 / NRRL B-16338 / NBRC 102104 / LLR-40K-21</strain>
    </source>
</reference>
<dbReference type="eggNOG" id="ENOG5033PJY">
    <property type="taxonomic scope" value="Bacteria"/>
</dbReference>
<sequence>MVSPPQASGDKMPIRVRPQSGPEVLCPSAADLTAMIRRIGGEGDHFLVLERVPYAPREFIQVYRDEDNPFNVEYRDGGAQQYDTEISDPEDVALVFSVWARREPEWKSGVDWRPSYLHPDVEVTPLSEAAARSATERARRYLDEGFLSFEAMAQEISDCAERDEPVTIEQAEILLEPLWIERVEQQRSWPDVTDVDRIAAAFAQLDDSGVTARMHFSCCMNCGTGEIAAERAAGDHGYVFFHYQDTENAVGGELYLAYGSHAGDDVEGEAVGQEVVKALQAAGLSTEWDGSIRQRIRVVGLDWKKRLR</sequence>
<evidence type="ECO:0000259" key="2">
    <source>
        <dbReference type="Pfam" id="PF21831"/>
    </source>
</evidence>
<evidence type="ECO:0000313" key="3">
    <source>
        <dbReference type="EMBL" id="ADD41673.1"/>
    </source>
</evidence>
<dbReference type="HOGENOM" id="CLU_079354_0_0_11"/>
<feature type="domain" description="DUF6891" evidence="2">
    <location>
        <begin position="131"/>
        <end position="307"/>
    </location>
</feature>
<dbReference type="InterPro" id="IPR054186">
    <property type="entry name" value="DUF6891"/>
</dbReference>
<dbReference type="KEGG" id="sna:Snas_1977"/>